<organism evidence="3 4">
    <name type="scientific">Sumerlaea chitinivorans</name>
    <dbReference type="NCBI Taxonomy" id="2250252"/>
    <lineage>
        <taxon>Bacteria</taxon>
        <taxon>Candidatus Sumerlaeota</taxon>
        <taxon>Candidatus Sumerlaeia</taxon>
        <taxon>Candidatus Sumerlaeales</taxon>
        <taxon>Candidatus Sumerlaeaceae</taxon>
        <taxon>Candidatus Sumerlaea</taxon>
    </lineage>
</organism>
<dbReference type="EMBL" id="CP030759">
    <property type="protein sequence ID" value="AXA36492.1"/>
    <property type="molecule type" value="Genomic_DNA"/>
</dbReference>
<name>A0A2Z4Y719_SUMC1</name>
<evidence type="ECO:0000313" key="3">
    <source>
        <dbReference type="EMBL" id="AXA36492.1"/>
    </source>
</evidence>
<dbReference type="AlphaFoldDB" id="A0A2Z4Y719"/>
<feature type="region of interest" description="Disordered" evidence="1">
    <location>
        <begin position="245"/>
        <end position="274"/>
    </location>
</feature>
<evidence type="ECO:0000256" key="1">
    <source>
        <dbReference type="SAM" id="MobiDB-lite"/>
    </source>
</evidence>
<reference evidence="3 4" key="1">
    <citation type="submission" date="2018-05" db="EMBL/GenBank/DDBJ databases">
        <title>A metagenomic window into the 2 km-deep terrestrial subsurface aquifer revealed taxonomically and functionally diverse microbial community comprising novel uncultured bacterial lineages.</title>
        <authorList>
            <person name="Kadnikov V.V."/>
            <person name="Mardanov A.V."/>
            <person name="Beletsky A.V."/>
            <person name="Banks D."/>
            <person name="Pimenov N.V."/>
            <person name="Frank Y.A."/>
            <person name="Karnachuk O.V."/>
            <person name="Ravin N.V."/>
        </authorList>
    </citation>
    <scope>NUCLEOTIDE SEQUENCE [LARGE SCALE GENOMIC DNA]</scope>
    <source>
        <strain evidence="3">BY</strain>
    </source>
</reference>
<feature type="region of interest" description="Disordered" evidence="1">
    <location>
        <begin position="314"/>
        <end position="398"/>
    </location>
</feature>
<protein>
    <submittedName>
        <fullName evidence="3">FHA domain containing protein</fullName>
    </submittedName>
</protein>
<feature type="compositionally biased region" description="Pro residues" evidence="1">
    <location>
        <begin position="248"/>
        <end position="264"/>
    </location>
</feature>
<gene>
    <name evidence="3" type="ORF">BRCON_1715</name>
</gene>
<feature type="domain" description="FHA" evidence="2">
    <location>
        <begin position="142"/>
        <end position="192"/>
    </location>
</feature>
<feature type="compositionally biased region" description="Basic and acidic residues" evidence="1">
    <location>
        <begin position="315"/>
        <end position="325"/>
    </location>
</feature>
<dbReference type="Proteomes" id="UP000262583">
    <property type="component" value="Chromosome"/>
</dbReference>
<evidence type="ECO:0000259" key="2">
    <source>
        <dbReference type="PROSITE" id="PS50006"/>
    </source>
</evidence>
<dbReference type="InterPro" id="IPR050923">
    <property type="entry name" value="Cell_Proc_Reg/RNA_Proc"/>
</dbReference>
<accession>A0A2Z4Y719</accession>
<dbReference type="SMART" id="SM00240">
    <property type="entry name" value="FHA"/>
    <property type="match status" value="2"/>
</dbReference>
<dbReference type="PANTHER" id="PTHR23308">
    <property type="entry name" value="NUCLEAR INHIBITOR OF PROTEIN PHOSPHATASE-1"/>
    <property type="match status" value="1"/>
</dbReference>
<evidence type="ECO:0000313" key="4">
    <source>
        <dbReference type="Proteomes" id="UP000262583"/>
    </source>
</evidence>
<dbReference type="Gene3D" id="2.60.200.20">
    <property type="match status" value="2"/>
</dbReference>
<dbReference type="SUPFAM" id="SSF49879">
    <property type="entry name" value="SMAD/FHA domain"/>
    <property type="match status" value="2"/>
</dbReference>
<dbReference type="Pfam" id="PF00498">
    <property type="entry name" value="FHA"/>
    <property type="match status" value="2"/>
</dbReference>
<dbReference type="CDD" id="cd00060">
    <property type="entry name" value="FHA"/>
    <property type="match status" value="2"/>
</dbReference>
<dbReference type="InterPro" id="IPR000253">
    <property type="entry name" value="FHA_dom"/>
</dbReference>
<dbReference type="KEGG" id="schv:BRCON_1715"/>
<proteinExistence type="predicted"/>
<dbReference type="InterPro" id="IPR008984">
    <property type="entry name" value="SMAD_FHA_dom_sf"/>
</dbReference>
<sequence>MPELILKLGDTIVQRYVVDKDLISIGRSRDNDIVIENLSVSRNHARIRRQGNKFVLTDLNSANGTFVNNVRISKTEIVDGDVISIGKHRIEFINKEISDSDLIVEALGADRTMVLDKSPLAVLSIIEGKQKGREYQLTKFETSIGKAPSNDIVLSDDWFLSKKQAIITRRGNEYEIRDLGGFRKTRVNGVTLGEPRVLKHGDVIEFGTTRCLFQITDVPPAGEPSGRVPKELGLEDSIFASVSDLPPELIPQPEPPAEAAPPPASRDDEEWSEAERLLAKEEGALTNEAGIRLADIDVPEAGAAVAEEVAAEAMKGQEEVEKKEPAPMSRKKKREREFTTHQFASAAEQIIRQPTEESRQEDVEGAGAAPEEDKRVVSEVEGTEARQLTGDEEKPQAQISVVVSEQGELSADEKEIALWEAALQNESPVIRRHAAKMLKKLTGKDYAY</sequence>
<dbReference type="PROSITE" id="PS50006">
    <property type="entry name" value="FHA_DOMAIN"/>
    <property type="match status" value="2"/>
</dbReference>
<feature type="domain" description="FHA" evidence="2">
    <location>
        <begin position="23"/>
        <end position="72"/>
    </location>
</feature>